<dbReference type="Pfam" id="PF11739">
    <property type="entry name" value="YdbH-like"/>
    <property type="match status" value="1"/>
</dbReference>
<keyword evidence="2" id="KW-0812">Transmembrane</keyword>
<keyword evidence="4" id="KW-1185">Reference proteome</keyword>
<keyword evidence="2" id="KW-1133">Transmembrane helix</keyword>
<evidence type="ECO:0000256" key="1">
    <source>
        <dbReference type="SAM" id="MobiDB-lite"/>
    </source>
</evidence>
<evidence type="ECO:0000256" key="2">
    <source>
        <dbReference type="SAM" id="Phobius"/>
    </source>
</evidence>
<keyword evidence="2" id="KW-0472">Membrane</keyword>
<dbReference type="InterPro" id="IPR021730">
    <property type="entry name" value="YdbH"/>
</dbReference>
<dbReference type="RefSeq" id="WP_273686076.1">
    <property type="nucleotide sequence ID" value="NZ_CP117411.1"/>
</dbReference>
<proteinExistence type="predicted"/>
<feature type="transmembrane region" description="Helical" evidence="2">
    <location>
        <begin position="18"/>
        <end position="36"/>
    </location>
</feature>
<evidence type="ECO:0000313" key="3">
    <source>
        <dbReference type="EMBL" id="WCT72124.1"/>
    </source>
</evidence>
<reference evidence="3 4" key="1">
    <citation type="submission" date="2023-02" db="EMBL/GenBank/DDBJ databases">
        <title>Genome sequence of Sphingomonas naphthae.</title>
        <authorList>
            <person name="Kim S."/>
            <person name="Heo J."/>
            <person name="Kwon S.-W."/>
        </authorList>
    </citation>
    <scope>NUCLEOTIDE SEQUENCE [LARGE SCALE GENOMIC DNA]</scope>
    <source>
        <strain evidence="3 4">KACC 18716</strain>
    </source>
</reference>
<feature type="region of interest" description="Disordered" evidence="1">
    <location>
        <begin position="1008"/>
        <end position="1035"/>
    </location>
</feature>
<dbReference type="EMBL" id="CP117411">
    <property type="protein sequence ID" value="WCT72124.1"/>
    <property type="molecule type" value="Genomic_DNA"/>
</dbReference>
<accession>A0ABY7TG55</accession>
<sequence length="1035" mass="106156">MIDEDDEQATPPRRIGRWIAGGAVGVFALGLAVGWSQREPLARNAIDRMLWRNGVDGSYRIARFGVSSQTIEHVSLGDPTAPDLTARRATVHLRYRFGWPSVTRIEAEGVRLRGRIVKGTLSLGSVDRLLPSGGGPFALPDVAVDLRDAAMRLETPVGIAQLSLAGRGNLAGGFRGTLGVAMPVALAAGCRASDVAGRLLFTTAGGEPTLAGPVRSASLACAGATVTAPRLELDATLAKALDGWRGAAGFVTAGVSAGSVRAKAARGRVDFSGTAQATNGAMRVALDEAAVPGGRARRMEFDGGYRFTGGRIEVAGDASLAGGSADARAVRALATAGAGSPAGPALVGLGRAIEAAAGAFGGSARLSLRAGDAPLRLAIERIDLKAASGAALAVRAQGQPEAVIVQGGIPLLHLAGTITGGGLPTTRLLLTGNRSISGRAEVAPFGTADSRVALAPVAFSRAEGGALRFATRLTLDGPVADGRVEGLTLPVAGEAGARGLFVNRQCERLGFARLAIAGTVFRPASLPLCPIGAAMVTPGGGGVRIAGTRILGAVGKAPLVLAFGTIAVPLDRPGFTAQGLTVRLGEGDDPTKLDLPTLDGRFSPAGIAGTFRDASGKIGNVPLLLSGAAGDWTLKGGVLALGGGLTVADAGAPARFEPLVSRDVTLELRGGVITASGHLLEPKTAAEIAAVNLRHDLGKGAGDATLAVGRLLFDDRLQPEALTRLTLGVIANVQGSLTGEGRIRWDANGVSSDGDFATEGVDLAAAFGPVKGIKGRIHFSDLLALATPPGQVATIAEINPGIAVSEGVVRYQLLPEQRVKVEAARWPFSGGELELAPTEMDFGRPVERRMTFRVTGMDAAKFVEQFDFKNIAVTGTFDGSLPMIFDDTGGRIVGGRLTVRKAGGTLAYVGELSNAQLGTFGKLAFDALKSMRYDSLSIGLDGALDGDVVTQVFFDGTNETPKAARRGIMGQFSNLPFRFRITIRAPFRGLLNSASSLNDPRGLIRQALPPAGVLPGSGGASASPTVQPPVSENRR</sequence>
<dbReference type="Proteomes" id="UP001220395">
    <property type="component" value="Chromosome"/>
</dbReference>
<feature type="compositionally biased region" description="Polar residues" evidence="1">
    <location>
        <begin position="1020"/>
        <end position="1035"/>
    </location>
</feature>
<organism evidence="3 4">
    <name type="scientific">Sphingomonas naphthae</name>
    <dbReference type="NCBI Taxonomy" id="1813468"/>
    <lineage>
        <taxon>Bacteria</taxon>
        <taxon>Pseudomonadati</taxon>
        <taxon>Pseudomonadota</taxon>
        <taxon>Alphaproteobacteria</taxon>
        <taxon>Sphingomonadales</taxon>
        <taxon>Sphingomonadaceae</taxon>
        <taxon>Sphingomonas</taxon>
    </lineage>
</organism>
<name>A0ABY7TG55_9SPHN</name>
<protein>
    <submittedName>
        <fullName evidence="3">YdbH domain-containing protein</fullName>
    </submittedName>
</protein>
<evidence type="ECO:0000313" key="4">
    <source>
        <dbReference type="Proteomes" id="UP001220395"/>
    </source>
</evidence>
<gene>
    <name evidence="3" type="ORF">PQ455_10760</name>
</gene>